<dbReference type="InterPro" id="IPR035090">
    <property type="entry name" value="Pyridoxal_P_attach_site"/>
</dbReference>
<dbReference type="EMBL" id="RAYQ01000001">
    <property type="protein sequence ID" value="RKI94046.1"/>
    <property type="molecule type" value="Genomic_DNA"/>
</dbReference>
<dbReference type="NCBIfam" id="TIGR02093">
    <property type="entry name" value="P_ylase"/>
    <property type="match status" value="1"/>
</dbReference>
<evidence type="ECO:0000256" key="2">
    <source>
        <dbReference type="ARBA" id="ARBA00001933"/>
    </source>
</evidence>
<keyword evidence="7 13" id="KW-0328">Glycosyltransferase</keyword>
<keyword evidence="8 13" id="KW-0808">Transferase</keyword>
<dbReference type="PROSITE" id="PS00102">
    <property type="entry name" value="PHOSPHORYLASE"/>
    <property type="match status" value="1"/>
</dbReference>
<dbReference type="FunFam" id="3.40.50.2000:FF:000003">
    <property type="entry name" value="Alpha-1,4 glucan phosphorylase"/>
    <property type="match status" value="1"/>
</dbReference>
<keyword evidence="6" id="KW-0021">Allosteric enzyme</keyword>
<dbReference type="AlphaFoldDB" id="A0A3A9B3I1"/>
<comment type="similarity">
    <text evidence="4 13">Belongs to the glycogen phosphorylase family.</text>
</comment>
<feature type="modified residue" description="N6-(pyridoxal phosphate)lysine" evidence="12">
    <location>
        <position position="619"/>
    </location>
</feature>
<dbReference type="FunFam" id="3.40.50.2000:FF:000153">
    <property type="entry name" value="Alpha-1,4 glucan phosphorylase"/>
    <property type="match status" value="1"/>
</dbReference>
<dbReference type="GO" id="GO:0008184">
    <property type="term" value="F:glycogen phosphorylase activity"/>
    <property type="evidence" value="ECO:0007669"/>
    <property type="project" value="InterPro"/>
</dbReference>
<dbReference type="PIRSF" id="PIRSF000460">
    <property type="entry name" value="Pprylas_GlgP"/>
    <property type="match status" value="1"/>
</dbReference>
<name>A0A3A9B3I1_9FIRM</name>
<keyword evidence="9 12" id="KW-0663">Pyridoxal phosphate</keyword>
<comment type="function">
    <text evidence="11">Phosphorylase is an important allosteric enzyme in carbohydrate metabolism. Enzymes from different sources differ in their regulatory mechanisms and in their natural substrates. However, all known phosphorylases share catalytic and structural properties.</text>
</comment>
<keyword evidence="15" id="KW-1185">Reference proteome</keyword>
<dbReference type="PANTHER" id="PTHR11468">
    <property type="entry name" value="GLYCOGEN PHOSPHORYLASE"/>
    <property type="match status" value="1"/>
</dbReference>
<dbReference type="Gene3D" id="3.40.50.2000">
    <property type="entry name" value="Glycogen Phosphorylase B"/>
    <property type="match status" value="2"/>
</dbReference>
<comment type="caution">
    <text evidence="14">The sequence shown here is derived from an EMBL/GenBank/DDBJ whole genome shotgun (WGS) entry which is preliminary data.</text>
</comment>
<evidence type="ECO:0000256" key="10">
    <source>
        <dbReference type="ARBA" id="ARBA00023277"/>
    </source>
</evidence>
<comment type="catalytic activity">
    <reaction evidence="1 13">
        <text>[(1-&gt;4)-alpha-D-glucosyl](n) + phosphate = [(1-&gt;4)-alpha-D-glucosyl](n-1) + alpha-D-glucose 1-phosphate</text>
        <dbReference type="Rhea" id="RHEA:41732"/>
        <dbReference type="Rhea" id="RHEA-COMP:9584"/>
        <dbReference type="Rhea" id="RHEA-COMP:9586"/>
        <dbReference type="ChEBI" id="CHEBI:15444"/>
        <dbReference type="ChEBI" id="CHEBI:43474"/>
        <dbReference type="ChEBI" id="CHEBI:58601"/>
        <dbReference type="EC" id="2.4.1.1"/>
    </reaction>
</comment>
<evidence type="ECO:0000256" key="8">
    <source>
        <dbReference type="ARBA" id="ARBA00022679"/>
    </source>
</evidence>
<dbReference type="Pfam" id="PF00343">
    <property type="entry name" value="Phosphorylase"/>
    <property type="match status" value="1"/>
</dbReference>
<dbReference type="GO" id="GO:0030170">
    <property type="term" value="F:pyridoxal phosphate binding"/>
    <property type="evidence" value="ECO:0007669"/>
    <property type="project" value="InterPro"/>
</dbReference>
<sequence>MTKQTNLQKDVLVLNMEQQLEEIAGQMFGKTVSELTDAETYYVLLVYVKRLMAVSDENEGEKKVYYISAEFLIGKLLSNNLINLRIYHRVEEFLKSKGKNLAMIEEIEPEPSLGNGGLGRLAACFLDSIATLGFPGEGIGLNYHFGLFKQVFKDRLQNAEKNDWIEEYSWLTKTDVTFDVYFGERKVTSRLYDIDTVGYHSGVNKLRLFDIESVDESIVKDGIDFDKEDIEKNLTLFLYPDDSDEAGHLLRIYQQYFMVCNAAQLILREMKEKKYDLRKMYDHAVIQINDTHPTMIIPELIRILVEEKAFTMDEAIEVVGKTCAYTNHTILAEALEKWPLAYLEKVVPQLVPYIKELDRRVSEKYSDPKVQIIDEDDRVHMAHIDIHYGFSVNGVAAIHTEILKDTELNAFYKIYPEKFNNKTNGITFRRWLGGCNRELTHFLADTIGDGFKKDADKLEKLLEYQDDERVLDRLGEIKMNRKKDLVSYIEKAEGITLDPESIFDIQIKRLHEYKRQQMNALYIIHKYLEIKGGKKPVRPLTFIFGAKAAPAYVIAQDIIHLILVLQEIVNNDPDVSPYMKVVMVENYNVSYAEKLIPACDISEQISLASKEASGTGNMKFMLNGAVTLGTSDGANVEIHELVGDDNIYIFGEKSETVIAHYEKADYVSKEYYEKSPVIKEAVDFIIGKQALAAGHKENLERLYKELLNKDWFMTLLDLEDYIAVKDKAFADYEDRQKWKKMMLVNIAKAGFFSSDRTIAEYNRDIWKLK</sequence>
<evidence type="ECO:0000256" key="1">
    <source>
        <dbReference type="ARBA" id="ARBA00001275"/>
    </source>
</evidence>
<evidence type="ECO:0000256" key="9">
    <source>
        <dbReference type="ARBA" id="ARBA00022898"/>
    </source>
</evidence>
<evidence type="ECO:0000256" key="6">
    <source>
        <dbReference type="ARBA" id="ARBA00022533"/>
    </source>
</evidence>
<dbReference type="Proteomes" id="UP000280696">
    <property type="component" value="Unassembled WGS sequence"/>
</dbReference>
<evidence type="ECO:0000256" key="4">
    <source>
        <dbReference type="ARBA" id="ARBA00006047"/>
    </source>
</evidence>
<organism evidence="14 15">
    <name type="scientific">Parablautia intestinalis</name>
    <dbReference type="NCBI Taxonomy" id="2320100"/>
    <lineage>
        <taxon>Bacteria</taxon>
        <taxon>Bacillati</taxon>
        <taxon>Bacillota</taxon>
        <taxon>Clostridia</taxon>
        <taxon>Lachnospirales</taxon>
        <taxon>Lachnospiraceae</taxon>
        <taxon>Parablautia</taxon>
    </lineage>
</organism>
<dbReference type="GO" id="GO:0005737">
    <property type="term" value="C:cytoplasm"/>
    <property type="evidence" value="ECO:0007669"/>
    <property type="project" value="UniProtKB-SubCell"/>
</dbReference>
<dbReference type="InterPro" id="IPR011833">
    <property type="entry name" value="Glycg_phsphrylas"/>
</dbReference>
<evidence type="ECO:0000313" key="14">
    <source>
        <dbReference type="EMBL" id="RKI94046.1"/>
    </source>
</evidence>
<protein>
    <recommendedName>
        <fullName evidence="13">Alpha-1,4 glucan phosphorylase</fullName>
        <ecNumber evidence="13">2.4.1.1</ecNumber>
    </recommendedName>
</protein>
<comment type="function">
    <text evidence="13">Allosteric enzyme that catalyzes the rate-limiting step in glycogen catabolism, the phosphorolytic cleavage of glycogen to produce glucose-1-phosphate, and plays a central role in maintaining cellular and organismal glucose homeostasis.</text>
</comment>
<dbReference type="InterPro" id="IPR000811">
    <property type="entry name" value="Glyco_trans_35"/>
</dbReference>
<gene>
    <name evidence="14" type="primary">glgP</name>
    <name evidence="14" type="ORF">D7V94_00220</name>
</gene>
<keyword evidence="10 13" id="KW-0119">Carbohydrate metabolism</keyword>
<dbReference type="OrthoDB" id="9760804at2"/>
<dbReference type="SUPFAM" id="SSF53756">
    <property type="entry name" value="UDP-Glycosyltransferase/glycogen phosphorylase"/>
    <property type="match status" value="1"/>
</dbReference>
<evidence type="ECO:0000256" key="7">
    <source>
        <dbReference type="ARBA" id="ARBA00022676"/>
    </source>
</evidence>
<evidence type="ECO:0000313" key="15">
    <source>
        <dbReference type="Proteomes" id="UP000280696"/>
    </source>
</evidence>
<comment type="subcellular location">
    <subcellularLocation>
        <location evidence="3">Cytoplasm</location>
    </subcellularLocation>
</comment>
<dbReference type="EC" id="2.4.1.1" evidence="13"/>
<evidence type="ECO:0000256" key="5">
    <source>
        <dbReference type="ARBA" id="ARBA00022490"/>
    </source>
</evidence>
<evidence type="ECO:0000256" key="13">
    <source>
        <dbReference type="RuleBase" id="RU000587"/>
    </source>
</evidence>
<proteinExistence type="inferred from homology"/>
<evidence type="ECO:0000256" key="12">
    <source>
        <dbReference type="PIRSR" id="PIRSR000460-1"/>
    </source>
</evidence>
<dbReference type="PANTHER" id="PTHR11468:SF3">
    <property type="entry name" value="GLYCOGEN PHOSPHORYLASE, LIVER FORM"/>
    <property type="match status" value="1"/>
</dbReference>
<dbReference type="GO" id="GO:0005980">
    <property type="term" value="P:glycogen catabolic process"/>
    <property type="evidence" value="ECO:0007669"/>
    <property type="project" value="TreeGrafter"/>
</dbReference>
<keyword evidence="5" id="KW-0963">Cytoplasm</keyword>
<reference evidence="14 15" key="1">
    <citation type="submission" date="2018-09" db="EMBL/GenBank/DDBJ databases">
        <title>Murine metabolic-syndrome-specific gut microbial biobank.</title>
        <authorList>
            <person name="Liu C."/>
        </authorList>
    </citation>
    <scope>NUCLEOTIDE SEQUENCE [LARGE SCALE GENOMIC DNA]</scope>
    <source>
        <strain evidence="14 15">0.1xD8-82</strain>
    </source>
</reference>
<evidence type="ECO:0000256" key="3">
    <source>
        <dbReference type="ARBA" id="ARBA00004496"/>
    </source>
</evidence>
<comment type="cofactor">
    <cofactor evidence="2 13">
        <name>pyridoxal 5'-phosphate</name>
        <dbReference type="ChEBI" id="CHEBI:597326"/>
    </cofactor>
</comment>
<accession>A0A3A9B3I1</accession>
<evidence type="ECO:0000256" key="11">
    <source>
        <dbReference type="ARBA" id="ARBA00025174"/>
    </source>
</evidence>